<dbReference type="InterPro" id="IPR045713">
    <property type="entry name" value="DUF6069"/>
</dbReference>
<evidence type="ECO:0000256" key="2">
    <source>
        <dbReference type="SAM" id="Phobius"/>
    </source>
</evidence>
<proteinExistence type="predicted"/>
<dbReference type="AlphaFoldDB" id="A0AAU7W2S0"/>
<keyword evidence="2" id="KW-0812">Transmembrane</keyword>
<dbReference type="Pfam" id="PF19545">
    <property type="entry name" value="DUF6069"/>
    <property type="match status" value="1"/>
</dbReference>
<keyword evidence="2" id="KW-0472">Membrane</keyword>
<name>A0AAU7W2S0_9MICO</name>
<feature type="transmembrane region" description="Helical" evidence="2">
    <location>
        <begin position="73"/>
        <end position="93"/>
    </location>
</feature>
<feature type="transmembrane region" description="Helical" evidence="2">
    <location>
        <begin position="124"/>
        <end position="147"/>
    </location>
</feature>
<feature type="region of interest" description="Disordered" evidence="1">
    <location>
        <begin position="1"/>
        <end position="23"/>
    </location>
</feature>
<evidence type="ECO:0000313" key="3">
    <source>
        <dbReference type="EMBL" id="XBX80745.1"/>
    </source>
</evidence>
<organism evidence="3">
    <name type="scientific">Agromyces sp. G08B096</name>
    <dbReference type="NCBI Taxonomy" id="3156399"/>
    <lineage>
        <taxon>Bacteria</taxon>
        <taxon>Bacillati</taxon>
        <taxon>Actinomycetota</taxon>
        <taxon>Actinomycetes</taxon>
        <taxon>Micrococcales</taxon>
        <taxon>Microbacteriaceae</taxon>
        <taxon>Agromyces</taxon>
    </lineage>
</organism>
<evidence type="ECO:0000256" key="1">
    <source>
        <dbReference type="SAM" id="MobiDB-lite"/>
    </source>
</evidence>
<protein>
    <submittedName>
        <fullName evidence="3">DUF6069 family protein</fullName>
    </submittedName>
</protein>
<dbReference type="EMBL" id="CP158374">
    <property type="protein sequence ID" value="XBX80745.1"/>
    <property type="molecule type" value="Genomic_DNA"/>
</dbReference>
<sequence>MHETTRAHQTSDQDAPVGDARTTTTDARRRLRRLATLAAAITLPLVVWVVAVPGLGLDLAIGSGVQAQTVGPAAIGTVALIAGAAAWAVLALLERFARRGARIFTILGWTLLALSLLGPATTGAAAPVVLTLVAMHLATGATLMVGLPRSSARRSAVAADAVAGR</sequence>
<keyword evidence="2" id="KW-1133">Transmembrane helix</keyword>
<feature type="transmembrane region" description="Helical" evidence="2">
    <location>
        <begin position="100"/>
        <end position="118"/>
    </location>
</feature>
<feature type="compositionally biased region" description="Basic and acidic residues" evidence="1">
    <location>
        <begin position="1"/>
        <end position="11"/>
    </location>
</feature>
<accession>A0AAU7W2S0</accession>
<gene>
    <name evidence="3" type="ORF">ABIQ69_08920</name>
</gene>
<dbReference type="RefSeq" id="WP_350346771.1">
    <property type="nucleotide sequence ID" value="NZ_CP158374.1"/>
</dbReference>
<feature type="transmembrane region" description="Helical" evidence="2">
    <location>
        <begin position="34"/>
        <end position="53"/>
    </location>
</feature>
<reference evidence="3" key="1">
    <citation type="submission" date="2024-05" db="EMBL/GenBank/DDBJ databases">
        <authorList>
            <person name="Yu L."/>
        </authorList>
    </citation>
    <scope>NUCLEOTIDE SEQUENCE</scope>
    <source>
        <strain evidence="3">G08B096</strain>
    </source>
</reference>